<organism evidence="4 5">
    <name type="scientific">Paraburkholderia aspalathi</name>
    <dbReference type="NCBI Taxonomy" id="1324617"/>
    <lineage>
        <taxon>Bacteria</taxon>
        <taxon>Pseudomonadati</taxon>
        <taxon>Pseudomonadota</taxon>
        <taxon>Betaproteobacteria</taxon>
        <taxon>Burkholderiales</taxon>
        <taxon>Burkholderiaceae</taxon>
        <taxon>Paraburkholderia</taxon>
    </lineage>
</organism>
<dbReference type="InterPro" id="IPR051053">
    <property type="entry name" value="ECH/Chromodomain_protein"/>
</dbReference>
<dbReference type="CDD" id="cd06558">
    <property type="entry name" value="crotonase-like"/>
    <property type="match status" value="1"/>
</dbReference>
<evidence type="ECO:0000313" key="4">
    <source>
        <dbReference type="EMBL" id="SFT60724.1"/>
    </source>
</evidence>
<dbReference type="Pfam" id="PF00378">
    <property type="entry name" value="ECH_1"/>
    <property type="match status" value="1"/>
</dbReference>
<evidence type="ECO:0000256" key="1">
    <source>
        <dbReference type="ARBA" id="ARBA00004275"/>
    </source>
</evidence>
<sequence>MTALIRLAAEDGIATLTFDRPEALNALNEAMAIELNAKLARLAHHDEIRAIVLTGAGNAFMAGGDLQTMRTALDAKPLVRDRSIGKLVRLAQTVAETVTSSRKPVIASVNGAVAGFGLSLVAACDLAITAKSATFTSAYGRIGTSPDGGATYTLPRALGTKQAAQWMYLDERHSADEALRAGFVNWVVPDDDLIAQTRALLKRMGALSPDAFAQTKNLIQHAPEHSFVEHLYAEQRSFLHCAAGDDFREGIDAFFDRRAPVFGSGAR</sequence>
<evidence type="ECO:0000313" key="5">
    <source>
        <dbReference type="Proteomes" id="UP000198844"/>
    </source>
</evidence>
<proteinExistence type="predicted"/>
<dbReference type="InterPro" id="IPR001753">
    <property type="entry name" value="Enoyl-CoA_hydra/iso"/>
</dbReference>
<dbReference type="EMBL" id="FPBH01000002">
    <property type="protein sequence ID" value="SFT60724.1"/>
    <property type="molecule type" value="Genomic_DNA"/>
</dbReference>
<keyword evidence="2" id="KW-0576">Peroxisome</keyword>
<dbReference type="Proteomes" id="UP000198844">
    <property type="component" value="Unassembled WGS sequence"/>
</dbReference>
<dbReference type="RefSeq" id="WP_093633045.1">
    <property type="nucleotide sequence ID" value="NZ_FPBH01000002.1"/>
</dbReference>
<protein>
    <submittedName>
        <fullName evidence="4">Enoyl-CoA hydratase</fullName>
    </submittedName>
</protein>
<dbReference type="InterPro" id="IPR029045">
    <property type="entry name" value="ClpP/crotonase-like_dom_sf"/>
</dbReference>
<name>A0A1I6ZDI7_9BURK</name>
<reference evidence="4 5" key="1">
    <citation type="submission" date="2016-10" db="EMBL/GenBank/DDBJ databases">
        <authorList>
            <person name="de Groot N.N."/>
        </authorList>
    </citation>
    <scope>NUCLEOTIDE SEQUENCE [LARGE SCALE GENOMIC DNA]</scope>
    <source>
        <strain evidence="4 5">LMG 27731</strain>
    </source>
</reference>
<comment type="subcellular location">
    <subcellularLocation>
        <location evidence="1">Peroxisome</location>
    </subcellularLocation>
</comment>
<evidence type="ECO:0000256" key="2">
    <source>
        <dbReference type="ARBA" id="ARBA00023140"/>
    </source>
</evidence>
<dbReference type="GO" id="GO:0004165">
    <property type="term" value="F:delta(3)-delta(2)-enoyl-CoA isomerase activity"/>
    <property type="evidence" value="ECO:0007669"/>
    <property type="project" value="UniProtKB-ARBA"/>
</dbReference>
<keyword evidence="3" id="KW-0413">Isomerase</keyword>
<dbReference type="SUPFAM" id="SSF52096">
    <property type="entry name" value="ClpP/crotonase"/>
    <property type="match status" value="1"/>
</dbReference>
<dbReference type="AlphaFoldDB" id="A0A1I6ZDI7"/>
<dbReference type="PANTHER" id="PTHR43684:SF1">
    <property type="entry name" value="ENOYL-COA DELTA ISOMERASE 2"/>
    <property type="match status" value="1"/>
</dbReference>
<dbReference type="OrthoDB" id="9777711at2"/>
<dbReference type="PANTHER" id="PTHR43684">
    <property type="match status" value="1"/>
</dbReference>
<evidence type="ECO:0000256" key="3">
    <source>
        <dbReference type="ARBA" id="ARBA00023235"/>
    </source>
</evidence>
<dbReference type="Gene3D" id="3.90.226.10">
    <property type="entry name" value="2-enoyl-CoA Hydratase, Chain A, domain 1"/>
    <property type="match status" value="1"/>
</dbReference>
<accession>A0A1I6ZDI7</accession>
<gene>
    <name evidence="4" type="ORF">SAMN05192563_1002296</name>
</gene>